<proteinExistence type="predicted"/>
<dbReference type="RefSeq" id="WP_304144648.1">
    <property type="nucleotide sequence ID" value="NZ_JAOAIE010000045.1"/>
</dbReference>
<comment type="caution">
    <text evidence="1">The sequence shown here is derived from an EMBL/GenBank/DDBJ whole genome shotgun (WGS) entry which is preliminary data.</text>
</comment>
<name>A0A7V2ZK23_9BACT</name>
<organism evidence="1">
    <name type="scientific">Ignavibacterium album</name>
    <dbReference type="NCBI Taxonomy" id="591197"/>
    <lineage>
        <taxon>Bacteria</taxon>
        <taxon>Pseudomonadati</taxon>
        <taxon>Ignavibacteriota</taxon>
        <taxon>Ignavibacteria</taxon>
        <taxon>Ignavibacteriales</taxon>
        <taxon>Ignavibacteriaceae</taxon>
        <taxon>Ignavibacterium</taxon>
    </lineage>
</organism>
<reference evidence="1" key="1">
    <citation type="journal article" date="2020" name="mSystems">
        <title>Genome- and Community-Level Interaction Insights into Carbon Utilization and Element Cycling Functions of Hydrothermarchaeota in Hydrothermal Sediment.</title>
        <authorList>
            <person name="Zhou Z."/>
            <person name="Liu Y."/>
            <person name="Xu W."/>
            <person name="Pan J."/>
            <person name="Luo Z.H."/>
            <person name="Li M."/>
        </authorList>
    </citation>
    <scope>NUCLEOTIDE SEQUENCE [LARGE SCALE GENOMIC DNA]</scope>
    <source>
        <strain evidence="1">SpSt-479</strain>
    </source>
</reference>
<protein>
    <submittedName>
        <fullName evidence="1">Uncharacterized protein</fullName>
    </submittedName>
</protein>
<accession>A0A7V2ZK23</accession>
<gene>
    <name evidence="1" type="ORF">ENS31_07085</name>
</gene>
<sequence length="90" mass="10257">MKIKEKEFEQIIDDLKLIASQLGVTVRFEKGDFKGGFCIVKENKIIVINKFANTQRKAAILATALKELGIDNIYVNPRLREIIDEMTETS</sequence>
<dbReference type="AlphaFoldDB" id="A0A7V2ZK23"/>
<dbReference type="EMBL" id="DSUJ01000008">
    <property type="protein sequence ID" value="HFI91283.1"/>
    <property type="molecule type" value="Genomic_DNA"/>
</dbReference>
<evidence type="ECO:0000313" key="1">
    <source>
        <dbReference type="EMBL" id="HFI91283.1"/>
    </source>
</evidence>